<comment type="similarity">
    <text evidence="1">Belongs to the tryptophan dimethylallyltransferase family.</text>
</comment>
<organism evidence="3 4">
    <name type="scientific">Ceraceosorus bombacis</name>
    <dbReference type="NCBI Taxonomy" id="401625"/>
    <lineage>
        <taxon>Eukaryota</taxon>
        <taxon>Fungi</taxon>
        <taxon>Dikarya</taxon>
        <taxon>Basidiomycota</taxon>
        <taxon>Ustilaginomycotina</taxon>
        <taxon>Exobasidiomycetes</taxon>
        <taxon>Ceraceosorales</taxon>
        <taxon>Ceraceosoraceae</taxon>
        <taxon>Ceraceosorus</taxon>
    </lineage>
</organism>
<dbReference type="AlphaFoldDB" id="A0A0P1BQD4"/>
<keyword evidence="2 3" id="KW-0808">Transferase</keyword>
<evidence type="ECO:0000256" key="1">
    <source>
        <dbReference type="ARBA" id="ARBA00010209"/>
    </source>
</evidence>
<dbReference type="Pfam" id="PF11991">
    <property type="entry name" value="Trp_DMAT"/>
    <property type="match status" value="1"/>
</dbReference>
<dbReference type="GO" id="GO:0009820">
    <property type="term" value="P:alkaloid metabolic process"/>
    <property type="evidence" value="ECO:0007669"/>
    <property type="project" value="InterPro"/>
</dbReference>
<sequence>MGHLPGRAKLVVGSSPHSSAWRAALLTQFSTLKHFSTEPEAALDQLQSFFEKHLVDDGLLGAPGELQGQPSRWTSFVADDHSLLEYSLAISHSYTRLRLGFEPAPIQVVSQTSRDWQTDPINILAPLQWTRRHGAPGPRTDLTWFQALLPVLTVMPSDTIPKKAFGFTQLAFGVELHSSEIMMKAYFGLDAKAIAEGRCKEDIVEEALAGIQLRQSWLPIRSYLCDLQRAGKPAALESCGVDCVPSDQARMKLYIRFSRIDLQELEKHLDCKGHTDRKVFESQKIWARELFTLFDEKREQVIECADSDLSAQEARSRGALVYYELRKGTTAPTAKFYLPIRQDAADDDDVVQKLDGFLFSRGLREAGWYRRLVQQFVTHRALAKRSGVQSNIGCAYKKGIPELTVYLATELYAPERPWMI</sequence>
<dbReference type="PANTHER" id="PTHR40627">
    <property type="entry name" value="INDOLE PRENYLTRANSFERASE TDIB-RELATED"/>
    <property type="match status" value="1"/>
</dbReference>
<evidence type="ECO:0000256" key="2">
    <source>
        <dbReference type="ARBA" id="ARBA00022679"/>
    </source>
</evidence>
<protein>
    <submittedName>
        <fullName evidence="3">Aromatic prenyltransferase, DMATS type</fullName>
    </submittedName>
</protein>
<dbReference type="InterPro" id="IPR017795">
    <property type="entry name" value="ABBA_NscD-like"/>
</dbReference>
<dbReference type="InterPro" id="IPR033964">
    <property type="entry name" value="ABBA"/>
</dbReference>
<dbReference type="SFLD" id="SFLDS00036">
    <property type="entry name" value="Aromatic_Prenyltransferase"/>
    <property type="match status" value="1"/>
</dbReference>
<evidence type="ECO:0000313" key="4">
    <source>
        <dbReference type="Proteomes" id="UP000054845"/>
    </source>
</evidence>
<name>A0A0P1BQD4_9BASI</name>
<dbReference type="SFLD" id="SFLDG01162">
    <property type="entry name" value="I"/>
    <property type="match status" value="1"/>
</dbReference>
<keyword evidence="4" id="KW-1185">Reference proteome</keyword>
<dbReference type="GO" id="GO:0016765">
    <property type="term" value="F:transferase activity, transferring alkyl or aryl (other than methyl) groups"/>
    <property type="evidence" value="ECO:0007669"/>
    <property type="project" value="InterPro"/>
</dbReference>
<reference evidence="3 4" key="1">
    <citation type="submission" date="2014-09" db="EMBL/GenBank/DDBJ databases">
        <authorList>
            <person name="Magalhaes I.L.F."/>
            <person name="Oliveira U."/>
            <person name="Santos F.R."/>
            <person name="Vidigal T.H.D.A."/>
            <person name="Brescovit A.D."/>
            <person name="Santos A.J."/>
        </authorList>
    </citation>
    <scope>NUCLEOTIDE SEQUENCE [LARGE SCALE GENOMIC DNA]</scope>
</reference>
<dbReference type="Proteomes" id="UP000054845">
    <property type="component" value="Unassembled WGS sequence"/>
</dbReference>
<dbReference type="NCBIfam" id="TIGR03429">
    <property type="entry name" value="arom_pren_DMATS"/>
    <property type="match status" value="1"/>
</dbReference>
<dbReference type="PANTHER" id="PTHR40627:SF4">
    <property type="entry name" value="PRENYLTRANSFERASE ASQH1-RELATED"/>
    <property type="match status" value="1"/>
</dbReference>
<accession>A0A0P1BQD4</accession>
<dbReference type="OrthoDB" id="3354387at2759"/>
<dbReference type="EMBL" id="CCYA01000276">
    <property type="protein sequence ID" value="CEH19053.1"/>
    <property type="molecule type" value="Genomic_DNA"/>
</dbReference>
<proteinExistence type="inferred from homology"/>
<evidence type="ECO:0000313" key="3">
    <source>
        <dbReference type="EMBL" id="CEH19053.1"/>
    </source>
</evidence>